<gene>
    <name evidence="4" type="ORF">JYZ213_LOCUS14198</name>
    <name evidence="5" type="ORF">OXD698_LOCUS8534</name>
</gene>
<feature type="repeat" description="NHL" evidence="2">
    <location>
        <begin position="515"/>
        <end position="546"/>
    </location>
</feature>
<dbReference type="PANTHER" id="PTHR24104:SF25">
    <property type="entry name" value="PROTEIN LIN-41"/>
    <property type="match status" value="1"/>
</dbReference>
<organism evidence="4 6">
    <name type="scientific">Adineta steineri</name>
    <dbReference type="NCBI Taxonomy" id="433720"/>
    <lineage>
        <taxon>Eukaryota</taxon>
        <taxon>Metazoa</taxon>
        <taxon>Spiralia</taxon>
        <taxon>Gnathifera</taxon>
        <taxon>Rotifera</taxon>
        <taxon>Eurotatoria</taxon>
        <taxon>Bdelloidea</taxon>
        <taxon>Adinetida</taxon>
        <taxon>Adinetidae</taxon>
        <taxon>Adineta</taxon>
    </lineage>
</organism>
<keyword evidence="1" id="KW-0677">Repeat</keyword>
<evidence type="ECO:0000256" key="1">
    <source>
        <dbReference type="ARBA" id="ARBA00022737"/>
    </source>
</evidence>
<proteinExistence type="predicted"/>
<dbReference type="GO" id="GO:0061630">
    <property type="term" value="F:ubiquitin protein ligase activity"/>
    <property type="evidence" value="ECO:0007669"/>
    <property type="project" value="TreeGrafter"/>
</dbReference>
<dbReference type="GO" id="GO:0008270">
    <property type="term" value="F:zinc ion binding"/>
    <property type="evidence" value="ECO:0007669"/>
    <property type="project" value="UniProtKB-KW"/>
</dbReference>
<dbReference type="InterPro" id="IPR011042">
    <property type="entry name" value="6-blade_b-propeller_TolB-like"/>
</dbReference>
<dbReference type="AlphaFoldDB" id="A0A814EC65"/>
<dbReference type="GO" id="GO:0004197">
    <property type="term" value="F:cysteine-type endopeptidase activity"/>
    <property type="evidence" value="ECO:0007669"/>
    <property type="project" value="InterPro"/>
</dbReference>
<sequence length="548" mass="60942">MSSSTSNSSHHRKLALIISNGNYSRSNNKISHSANKVNNLAEKLQSISFKVTKYTDIQTDPEMFGNVKKFADEITDGDIILFYYSGQSDHVNNKNYLIPIKDDNIESDRDVEDIATSADKILERLVEKNTSYITLFILDCCKPYIRKAGSKSKNATESKGLREMKLTNGALIQFACAPNQTAPGELYSKHLLKNITKRKATIENIFHSIMNDVYEESNQTQKPLTMNGLHKHGETNLNKQIIMIPNIVSDAKWQSQAHTIAGGLGLGTDMNKLNCPQGICIDENQTVLVADISNHRIMEYTRDKKEGRRIAGKTTSGYNRGHLSGPLNVINDADSKRFIICDSNNRQVLQWTRGSSKKPKILIDNVACSGLAMDDEGSIYISDSQKHEVRRYCAGERKGTIVAGGHGQGSRPCQLNHPTYIFVDRDQSVYVSDSWNNRVMKWMKGAKEGIVVAGGQGRGKNLTQLDCPTGVTIDASGAVYVADHWNNRVMRWGKNAKHGDIIAGHKYTSGTDSNQLTGPTGLIFDEAGNLYVSDSYNHRVQRYAIKED</sequence>
<reference evidence="4" key="1">
    <citation type="submission" date="2021-02" db="EMBL/GenBank/DDBJ databases">
        <authorList>
            <person name="Nowell W R."/>
        </authorList>
    </citation>
    <scope>NUCLEOTIDE SEQUENCE</scope>
</reference>
<dbReference type="InterPro" id="IPR050952">
    <property type="entry name" value="TRIM-NHL_E3_ligases"/>
</dbReference>
<name>A0A814EC65_9BILA</name>
<accession>A0A814EC65</accession>
<dbReference type="Proteomes" id="UP000663844">
    <property type="component" value="Unassembled WGS sequence"/>
</dbReference>
<dbReference type="Gene3D" id="2.40.10.500">
    <property type="match status" value="1"/>
</dbReference>
<evidence type="ECO:0000313" key="6">
    <source>
        <dbReference type="Proteomes" id="UP000663845"/>
    </source>
</evidence>
<comment type="caution">
    <text evidence="4">The sequence shown here is derived from an EMBL/GenBank/DDBJ whole genome shotgun (WGS) entry which is preliminary data.</text>
</comment>
<feature type="repeat" description="NHL" evidence="2">
    <location>
        <begin position="273"/>
        <end position="303"/>
    </location>
</feature>
<evidence type="ECO:0000313" key="5">
    <source>
        <dbReference type="EMBL" id="CAF3642134.1"/>
    </source>
</evidence>
<dbReference type="InterPro" id="IPR011600">
    <property type="entry name" value="Pept_C14_caspase"/>
</dbReference>
<evidence type="ECO:0000256" key="2">
    <source>
        <dbReference type="PROSITE-ProRule" id="PRU00504"/>
    </source>
</evidence>
<dbReference type="Proteomes" id="UP000663845">
    <property type="component" value="Unassembled WGS sequence"/>
</dbReference>
<dbReference type="Gene3D" id="3.40.50.1460">
    <property type="match status" value="1"/>
</dbReference>
<dbReference type="GO" id="GO:0043161">
    <property type="term" value="P:proteasome-mediated ubiquitin-dependent protein catabolic process"/>
    <property type="evidence" value="ECO:0007669"/>
    <property type="project" value="TreeGrafter"/>
</dbReference>
<dbReference type="PROSITE" id="PS51125">
    <property type="entry name" value="NHL"/>
    <property type="match status" value="3"/>
</dbReference>
<protein>
    <recommendedName>
        <fullName evidence="3">Peptidase C14 caspase domain-containing protein</fullName>
    </recommendedName>
</protein>
<dbReference type="SUPFAM" id="SSF52129">
    <property type="entry name" value="Caspase-like"/>
    <property type="match status" value="1"/>
</dbReference>
<feature type="repeat" description="NHL" evidence="2">
    <location>
        <begin position="458"/>
        <end position="495"/>
    </location>
</feature>
<dbReference type="CDD" id="cd05819">
    <property type="entry name" value="NHL"/>
    <property type="match status" value="1"/>
</dbReference>
<dbReference type="EMBL" id="CAJNOG010000117">
    <property type="protein sequence ID" value="CAF0967408.1"/>
    <property type="molecule type" value="Genomic_DNA"/>
</dbReference>
<dbReference type="GO" id="GO:0000209">
    <property type="term" value="P:protein polyubiquitination"/>
    <property type="evidence" value="ECO:0007669"/>
    <property type="project" value="TreeGrafter"/>
</dbReference>
<dbReference type="InterPro" id="IPR001258">
    <property type="entry name" value="NHL_repeat"/>
</dbReference>
<evidence type="ECO:0000313" key="4">
    <source>
        <dbReference type="EMBL" id="CAF0967408.1"/>
    </source>
</evidence>
<evidence type="ECO:0000259" key="3">
    <source>
        <dbReference type="Pfam" id="PF00656"/>
    </source>
</evidence>
<dbReference type="Pfam" id="PF01436">
    <property type="entry name" value="NHL"/>
    <property type="match status" value="3"/>
</dbReference>
<dbReference type="InterPro" id="IPR029030">
    <property type="entry name" value="Caspase-like_dom_sf"/>
</dbReference>
<dbReference type="Pfam" id="PF00656">
    <property type="entry name" value="Peptidase_C14"/>
    <property type="match status" value="1"/>
</dbReference>
<dbReference type="SUPFAM" id="SSF101898">
    <property type="entry name" value="NHL repeat"/>
    <property type="match status" value="1"/>
</dbReference>
<dbReference type="PANTHER" id="PTHR24104">
    <property type="entry name" value="E3 UBIQUITIN-PROTEIN LIGASE NHLRC1-RELATED"/>
    <property type="match status" value="1"/>
</dbReference>
<dbReference type="EMBL" id="CAJOAZ010000414">
    <property type="protein sequence ID" value="CAF3642134.1"/>
    <property type="molecule type" value="Genomic_DNA"/>
</dbReference>
<feature type="domain" description="Peptidase C14 caspase" evidence="3">
    <location>
        <begin position="12"/>
        <end position="227"/>
    </location>
</feature>
<dbReference type="Gene3D" id="2.120.10.30">
    <property type="entry name" value="TolB, C-terminal domain"/>
    <property type="match status" value="2"/>
</dbReference>